<dbReference type="Gene3D" id="1.10.10.1890">
    <property type="entry name" value="Ska1 microtubule binding domain-like"/>
    <property type="match status" value="1"/>
</dbReference>
<feature type="non-terminal residue" evidence="5">
    <location>
        <position position="1"/>
    </location>
</feature>
<dbReference type="GO" id="GO:0008017">
    <property type="term" value="F:microtubule binding"/>
    <property type="evidence" value="ECO:0007669"/>
    <property type="project" value="InterPro"/>
</dbReference>
<evidence type="ECO:0000313" key="5">
    <source>
        <dbReference type="EMBL" id="GMR58248.1"/>
    </source>
</evidence>
<dbReference type="GO" id="GO:0000940">
    <property type="term" value="C:outer kinetochore"/>
    <property type="evidence" value="ECO:0007669"/>
    <property type="project" value="TreeGrafter"/>
</dbReference>
<dbReference type="GO" id="GO:0007059">
    <property type="term" value="P:chromosome segregation"/>
    <property type="evidence" value="ECO:0007669"/>
    <property type="project" value="InterPro"/>
</dbReference>
<feature type="region of interest" description="Disordered" evidence="4">
    <location>
        <begin position="1"/>
        <end position="60"/>
    </location>
</feature>
<dbReference type="GO" id="GO:0000278">
    <property type="term" value="P:mitotic cell cycle"/>
    <property type="evidence" value="ECO:0007669"/>
    <property type="project" value="TreeGrafter"/>
</dbReference>
<dbReference type="InterPro" id="IPR009829">
    <property type="entry name" value="SKA1"/>
</dbReference>
<comment type="similarity">
    <text evidence="1">Belongs to the SKA1 family.</text>
</comment>
<feature type="compositionally biased region" description="Basic and acidic residues" evidence="4">
    <location>
        <begin position="1"/>
        <end position="14"/>
    </location>
</feature>
<evidence type="ECO:0000256" key="1">
    <source>
        <dbReference type="ARBA" id="ARBA00006836"/>
    </source>
</evidence>
<evidence type="ECO:0000256" key="4">
    <source>
        <dbReference type="SAM" id="MobiDB-lite"/>
    </source>
</evidence>
<dbReference type="Proteomes" id="UP001328107">
    <property type="component" value="Unassembled WGS sequence"/>
</dbReference>
<dbReference type="PANTHER" id="PTHR28573">
    <property type="entry name" value="SPINDLE AND KINETOCHORE-ASSOCIATED PROTEIN 1"/>
    <property type="match status" value="1"/>
</dbReference>
<feature type="compositionally biased region" description="Basic and acidic residues" evidence="4">
    <location>
        <begin position="37"/>
        <end position="51"/>
    </location>
</feature>
<dbReference type="AlphaFoldDB" id="A0AAN5D7L7"/>
<dbReference type="PANTHER" id="PTHR28573:SF1">
    <property type="entry name" value="SPINDLE AND KINETOCHORE-ASSOCIATED PROTEIN 1"/>
    <property type="match status" value="1"/>
</dbReference>
<sequence>LQKHGVLPDDDLKTAIEAPHATTPRAEKAANAGGARQAEERREKEREREEGEAVTPLSADELEKEVPKYMKGRISLTEVNEIVRSLSGFLKYKRDLLVANPNKLSMKEKDLVYQWRDQGCDSSTTYCLDTELRDRLHEKHKKNLKTVLPILRHLKRIREVRDKGAMRIYPLA</sequence>
<dbReference type="GO" id="GO:0051301">
    <property type="term" value="P:cell division"/>
    <property type="evidence" value="ECO:0007669"/>
    <property type="project" value="InterPro"/>
</dbReference>
<evidence type="ECO:0000256" key="3">
    <source>
        <dbReference type="ARBA" id="ARBA00047202"/>
    </source>
</evidence>
<proteinExistence type="inferred from homology"/>
<gene>
    <name evidence="5" type="ORF">PMAYCL1PPCAC_28443</name>
</gene>
<accession>A0AAN5D7L7</accession>
<dbReference type="Pfam" id="PF07160">
    <property type="entry name" value="SKA1"/>
    <property type="match status" value="1"/>
</dbReference>
<name>A0AAN5D7L7_9BILA</name>
<protein>
    <recommendedName>
        <fullName evidence="2">SKA complex subunit 1</fullName>
    </recommendedName>
    <alternativeName>
        <fullName evidence="3">Spindle and kinetochore-associated protein 1</fullName>
    </alternativeName>
</protein>
<organism evidence="5 6">
    <name type="scientific">Pristionchus mayeri</name>
    <dbReference type="NCBI Taxonomy" id="1317129"/>
    <lineage>
        <taxon>Eukaryota</taxon>
        <taxon>Metazoa</taxon>
        <taxon>Ecdysozoa</taxon>
        <taxon>Nematoda</taxon>
        <taxon>Chromadorea</taxon>
        <taxon>Rhabditida</taxon>
        <taxon>Rhabditina</taxon>
        <taxon>Diplogasteromorpha</taxon>
        <taxon>Diplogasteroidea</taxon>
        <taxon>Neodiplogasteridae</taxon>
        <taxon>Pristionchus</taxon>
    </lineage>
</organism>
<dbReference type="GO" id="GO:0005876">
    <property type="term" value="C:spindle microtubule"/>
    <property type="evidence" value="ECO:0007669"/>
    <property type="project" value="TreeGrafter"/>
</dbReference>
<reference evidence="6" key="1">
    <citation type="submission" date="2022-10" db="EMBL/GenBank/DDBJ databases">
        <title>Genome assembly of Pristionchus species.</title>
        <authorList>
            <person name="Yoshida K."/>
            <person name="Sommer R.J."/>
        </authorList>
    </citation>
    <scope>NUCLEOTIDE SEQUENCE [LARGE SCALE GENOMIC DNA]</scope>
    <source>
        <strain evidence="6">RS5460</strain>
    </source>
</reference>
<dbReference type="InterPro" id="IPR042031">
    <property type="entry name" value="SKA1_MBD_sf"/>
</dbReference>
<comment type="caution">
    <text evidence="5">The sequence shown here is derived from an EMBL/GenBank/DDBJ whole genome shotgun (WGS) entry which is preliminary data.</text>
</comment>
<dbReference type="EMBL" id="BTRK01000006">
    <property type="protein sequence ID" value="GMR58248.1"/>
    <property type="molecule type" value="Genomic_DNA"/>
</dbReference>
<evidence type="ECO:0000313" key="6">
    <source>
        <dbReference type="Proteomes" id="UP001328107"/>
    </source>
</evidence>
<dbReference type="GO" id="GO:0072686">
    <property type="term" value="C:mitotic spindle"/>
    <property type="evidence" value="ECO:0007669"/>
    <property type="project" value="TreeGrafter"/>
</dbReference>
<dbReference type="GO" id="GO:0031110">
    <property type="term" value="P:regulation of microtubule polymerization or depolymerization"/>
    <property type="evidence" value="ECO:0007669"/>
    <property type="project" value="TreeGrafter"/>
</dbReference>
<evidence type="ECO:0000256" key="2">
    <source>
        <dbReference type="ARBA" id="ARBA00047182"/>
    </source>
</evidence>
<keyword evidence="6" id="KW-1185">Reference proteome</keyword>